<evidence type="ECO:0000256" key="3">
    <source>
        <dbReference type="SAM" id="MobiDB-lite"/>
    </source>
</evidence>
<keyword evidence="1 2" id="KW-0694">RNA-binding</keyword>
<feature type="domain" description="RRM" evidence="4">
    <location>
        <begin position="279"/>
        <end position="357"/>
    </location>
</feature>
<name>A0A1C7MH08_GRIFR</name>
<feature type="compositionally biased region" description="Low complexity" evidence="3">
    <location>
        <begin position="630"/>
        <end position="644"/>
    </location>
</feature>
<dbReference type="InterPro" id="IPR011009">
    <property type="entry name" value="Kinase-like_dom_sf"/>
</dbReference>
<evidence type="ECO:0000256" key="2">
    <source>
        <dbReference type="PROSITE-ProRule" id="PRU00176"/>
    </source>
</evidence>
<evidence type="ECO:0000259" key="4">
    <source>
        <dbReference type="PROSITE" id="PS50102"/>
    </source>
</evidence>
<comment type="caution">
    <text evidence="5">The sequence shown here is derived from an EMBL/GenBank/DDBJ whole genome shotgun (WGS) entry which is preliminary data.</text>
</comment>
<dbReference type="PANTHER" id="PTHR48025">
    <property type="entry name" value="OS02G0815200 PROTEIN"/>
    <property type="match status" value="1"/>
</dbReference>
<dbReference type="EMBL" id="LUGG01000005">
    <property type="protein sequence ID" value="OBZ74294.1"/>
    <property type="molecule type" value="Genomic_DNA"/>
</dbReference>
<evidence type="ECO:0000256" key="1">
    <source>
        <dbReference type="ARBA" id="ARBA00022884"/>
    </source>
</evidence>
<dbReference type="CDD" id="cd00590">
    <property type="entry name" value="RRM_SF"/>
    <property type="match status" value="3"/>
</dbReference>
<feature type="domain" description="RRM" evidence="4">
    <location>
        <begin position="372"/>
        <end position="451"/>
    </location>
</feature>
<evidence type="ECO:0000313" key="6">
    <source>
        <dbReference type="Proteomes" id="UP000092993"/>
    </source>
</evidence>
<evidence type="ECO:0000313" key="5">
    <source>
        <dbReference type="EMBL" id="OBZ74294.1"/>
    </source>
</evidence>
<dbReference type="PANTHER" id="PTHR48025:SF1">
    <property type="entry name" value="RRM DOMAIN-CONTAINING PROTEIN"/>
    <property type="match status" value="1"/>
</dbReference>
<proteinExistence type="predicted"/>
<dbReference type="SUPFAM" id="SSF54928">
    <property type="entry name" value="RNA-binding domain, RBD"/>
    <property type="match status" value="3"/>
</dbReference>
<dbReference type="STRING" id="5627.A0A1C7MH08"/>
<dbReference type="GO" id="GO:0003729">
    <property type="term" value="F:mRNA binding"/>
    <property type="evidence" value="ECO:0007669"/>
    <property type="project" value="TreeGrafter"/>
</dbReference>
<feature type="domain" description="RRM" evidence="4">
    <location>
        <begin position="470"/>
        <end position="547"/>
    </location>
</feature>
<accession>A0A1C7MH08</accession>
<dbReference type="InterPro" id="IPR035979">
    <property type="entry name" value="RBD_domain_sf"/>
</dbReference>
<dbReference type="Pfam" id="PF00076">
    <property type="entry name" value="RRM_1"/>
    <property type="match status" value="3"/>
</dbReference>
<dbReference type="AlphaFoldDB" id="A0A1C7MH08"/>
<sequence>MAILKLSDKSLSNPTDFYLKAIYAEDSSIELYTTVIPIDRSSQLNALDGPGLTEVYRATMGLYRPIYSNGQIEPYLQEVDVICKIVRAYCGVDAEDHHHLADFKDIDREATFYSSPDSRISVLTALKTLHAYGFEHGAIANEHIVMNKDGFPFFIDFRLFKRHRCKGELCLENVETPNTKPIGCPDFDEAFRCIDIGYHSEKYKIFTIRVAPLCSRLIRTKCVPSFRPSVAFHAAHTKLIARTSRFSTISYRNQEHGLGQRDTSPKDRPAQNPQTAAASTVFVYNLPFSATEEEVGSLFEKYGDIDIRMKRKPDGKSVGYANVRFQTPSIARQVIEDHLSHPAQLGDRQLNVVASRPPMNTYRLAYNFAPSQTLYIENIAQSVKEEDLRGLFEEFAKIEDIRIAYDDNGKFQGYGHLEFGSLSDTQRIMDSHATTPLTLHGRTIRMNFAKQSYGPRLQERLAAASDPHNFTIVAGRFPVDVQEEDIHPLFAGLGSVAAVRIGGDKGRAIAHVDFDNSTDAKRAVEEYTTNPPMSVDGTALKVSHAVPKPRHEHPPSQRLFLTHYAGSEDRMRNELGMHAQYVQSINFYMPHGSGAGARMAFVNFVTEAAGIAAKEAFSGKPGPLTNITYSRSKSFPSSSRENTH</sequence>
<organism evidence="5 6">
    <name type="scientific">Grifola frondosa</name>
    <name type="common">Maitake</name>
    <name type="synonym">Polyporus frondosus</name>
    <dbReference type="NCBI Taxonomy" id="5627"/>
    <lineage>
        <taxon>Eukaryota</taxon>
        <taxon>Fungi</taxon>
        <taxon>Dikarya</taxon>
        <taxon>Basidiomycota</taxon>
        <taxon>Agaricomycotina</taxon>
        <taxon>Agaricomycetes</taxon>
        <taxon>Polyporales</taxon>
        <taxon>Grifolaceae</taxon>
        <taxon>Grifola</taxon>
    </lineage>
</organism>
<dbReference type="PROSITE" id="PS50102">
    <property type="entry name" value="RRM"/>
    <property type="match status" value="3"/>
</dbReference>
<keyword evidence="6" id="KW-1185">Reference proteome</keyword>
<dbReference type="InterPro" id="IPR050502">
    <property type="entry name" value="Euk_RNA-bind_prot"/>
</dbReference>
<gene>
    <name evidence="5" type="primary">NCL_1</name>
    <name evidence="5" type="ORF">A0H81_05236</name>
</gene>
<dbReference type="SUPFAM" id="SSF56112">
    <property type="entry name" value="Protein kinase-like (PK-like)"/>
    <property type="match status" value="1"/>
</dbReference>
<reference evidence="5 6" key="1">
    <citation type="submission" date="2016-03" db="EMBL/GenBank/DDBJ databases">
        <title>Whole genome sequencing of Grifola frondosa 9006-11.</title>
        <authorList>
            <person name="Min B."/>
            <person name="Park H."/>
            <person name="Kim J.-G."/>
            <person name="Cho H."/>
            <person name="Oh Y.-L."/>
            <person name="Kong W.-S."/>
            <person name="Choi I.-G."/>
        </authorList>
    </citation>
    <scope>NUCLEOTIDE SEQUENCE [LARGE SCALE GENOMIC DNA]</scope>
    <source>
        <strain evidence="5 6">9006-11</strain>
    </source>
</reference>
<dbReference type="Gene3D" id="3.30.70.330">
    <property type="match status" value="3"/>
</dbReference>
<dbReference type="InterPro" id="IPR012677">
    <property type="entry name" value="Nucleotide-bd_a/b_plait_sf"/>
</dbReference>
<feature type="region of interest" description="Disordered" evidence="3">
    <location>
        <begin position="622"/>
        <end position="644"/>
    </location>
</feature>
<dbReference type="InterPro" id="IPR000504">
    <property type="entry name" value="RRM_dom"/>
</dbReference>
<protein>
    <submittedName>
        <fullName evidence="5">Nucleolin</fullName>
    </submittedName>
</protein>
<dbReference type="Proteomes" id="UP000092993">
    <property type="component" value="Unassembled WGS sequence"/>
</dbReference>
<dbReference type="OrthoDB" id="2786002at2759"/>
<dbReference type="SMART" id="SM00360">
    <property type="entry name" value="RRM"/>
    <property type="match status" value="3"/>
</dbReference>